<evidence type="ECO:0000256" key="2">
    <source>
        <dbReference type="ARBA" id="ARBA00005466"/>
    </source>
</evidence>
<gene>
    <name evidence="7" type="ORF">SAMN05421505_11995</name>
</gene>
<dbReference type="Pfam" id="PF01565">
    <property type="entry name" value="FAD_binding_4"/>
    <property type="match status" value="1"/>
</dbReference>
<name>A0A1G8E3Z6_9ACTN</name>
<dbReference type="PANTHER" id="PTHR42973:SF39">
    <property type="entry name" value="FAD-BINDING PCMH-TYPE DOMAIN-CONTAINING PROTEIN"/>
    <property type="match status" value="1"/>
</dbReference>
<comment type="cofactor">
    <cofactor evidence="1">
        <name>FAD</name>
        <dbReference type="ChEBI" id="CHEBI:57692"/>
    </cofactor>
</comment>
<dbReference type="InterPro" id="IPR016167">
    <property type="entry name" value="FAD-bd_PCMH_sub1"/>
</dbReference>
<evidence type="ECO:0000256" key="5">
    <source>
        <dbReference type="ARBA" id="ARBA00023002"/>
    </source>
</evidence>
<organism evidence="7 8">
    <name type="scientific">Sinosporangium album</name>
    <dbReference type="NCBI Taxonomy" id="504805"/>
    <lineage>
        <taxon>Bacteria</taxon>
        <taxon>Bacillati</taxon>
        <taxon>Actinomycetota</taxon>
        <taxon>Actinomycetes</taxon>
        <taxon>Streptosporangiales</taxon>
        <taxon>Streptosporangiaceae</taxon>
        <taxon>Sinosporangium</taxon>
    </lineage>
</organism>
<dbReference type="InterPro" id="IPR036318">
    <property type="entry name" value="FAD-bd_PCMH-like_sf"/>
</dbReference>
<dbReference type="InterPro" id="IPR016169">
    <property type="entry name" value="FAD-bd_PCMH_sub2"/>
</dbReference>
<reference evidence="7 8" key="1">
    <citation type="submission" date="2016-10" db="EMBL/GenBank/DDBJ databases">
        <authorList>
            <person name="de Groot N.N."/>
        </authorList>
    </citation>
    <scope>NUCLEOTIDE SEQUENCE [LARGE SCALE GENOMIC DNA]</scope>
    <source>
        <strain evidence="7 8">CPCC 201354</strain>
    </source>
</reference>
<dbReference type="InterPro" id="IPR006094">
    <property type="entry name" value="Oxid_FAD_bind_N"/>
</dbReference>
<dbReference type="Gene3D" id="3.30.465.10">
    <property type="match status" value="1"/>
</dbReference>
<dbReference type="SUPFAM" id="SSF56176">
    <property type="entry name" value="FAD-binding/transporter-associated domain-like"/>
    <property type="match status" value="1"/>
</dbReference>
<accession>A0A1G8E3Z6</accession>
<keyword evidence="3" id="KW-0285">Flavoprotein</keyword>
<sequence>MTAEALARRLRGSVLRAGDPGLAAETLAYNTAFTLAPDLAVRATCPDDVAAAFGHARERGLGVAVQATGHGLTADVAGALLVSTRGMRAVTVDPGARTARIEAGATWGEVIKATTPYGLAPLNGSFPGVGAIGFTLGGGLGPMSRKYGYAADHVRSFEVVTPDGVTRTVDPEREPDLFWGLRGGKGNLAIVTSMVIGLVPVARFYAGGVYFAGESAEDLLHAYRDWVTGLPDETTSSIAILRLPDAPGLPEQIRGRVVVHLRMAHLGSAEEGAALVAPLRRMGTVLLDELRERPYTEVGAIHNDPPNPLDFGEYCVLLRDLPVGDLLAAAGPDVELPLDLVEIRHLGGAAAREPQIPNAVGGRDAEFCLLSVGLPEYTATAGAAVANAVAASHTGGTLLNFCGQGDPRRAYTAETYGRLAALKRVYDPQGLLRFGHVVEV</sequence>
<evidence type="ECO:0000256" key="4">
    <source>
        <dbReference type="ARBA" id="ARBA00022827"/>
    </source>
</evidence>
<dbReference type="RefSeq" id="WP_093172044.1">
    <property type="nucleotide sequence ID" value="NZ_FNCN01000019.1"/>
</dbReference>
<dbReference type="PANTHER" id="PTHR42973">
    <property type="entry name" value="BINDING OXIDOREDUCTASE, PUTATIVE (AFU_ORTHOLOGUE AFUA_1G17690)-RELATED"/>
    <property type="match status" value="1"/>
</dbReference>
<dbReference type="Gene3D" id="3.40.462.20">
    <property type="match status" value="1"/>
</dbReference>
<dbReference type="InterPro" id="IPR050416">
    <property type="entry name" value="FAD-linked_Oxidoreductase"/>
</dbReference>
<keyword evidence="4" id="KW-0274">FAD</keyword>
<dbReference type="PROSITE" id="PS51387">
    <property type="entry name" value="FAD_PCMH"/>
    <property type="match status" value="1"/>
</dbReference>
<feature type="domain" description="FAD-binding PCMH-type" evidence="6">
    <location>
        <begin position="33"/>
        <end position="201"/>
    </location>
</feature>
<evidence type="ECO:0000313" key="7">
    <source>
        <dbReference type="EMBL" id="SDH64440.1"/>
    </source>
</evidence>
<dbReference type="Gene3D" id="3.30.43.10">
    <property type="entry name" value="Uridine Diphospho-n-acetylenolpyruvylglucosamine Reductase, domain 2"/>
    <property type="match status" value="1"/>
</dbReference>
<keyword evidence="5" id="KW-0560">Oxidoreductase</keyword>
<dbReference type="Proteomes" id="UP000198923">
    <property type="component" value="Unassembled WGS sequence"/>
</dbReference>
<dbReference type="EMBL" id="FNCN01000019">
    <property type="protein sequence ID" value="SDH64440.1"/>
    <property type="molecule type" value="Genomic_DNA"/>
</dbReference>
<dbReference type="OrthoDB" id="5169292at2"/>
<evidence type="ECO:0000256" key="1">
    <source>
        <dbReference type="ARBA" id="ARBA00001974"/>
    </source>
</evidence>
<dbReference type="GO" id="GO:0016491">
    <property type="term" value="F:oxidoreductase activity"/>
    <property type="evidence" value="ECO:0007669"/>
    <property type="project" value="UniProtKB-KW"/>
</dbReference>
<dbReference type="InterPro" id="IPR016166">
    <property type="entry name" value="FAD-bd_PCMH"/>
</dbReference>
<dbReference type="GO" id="GO:0071949">
    <property type="term" value="F:FAD binding"/>
    <property type="evidence" value="ECO:0007669"/>
    <property type="project" value="InterPro"/>
</dbReference>
<protein>
    <submittedName>
        <fullName evidence="7">FAD/FMN-containing dehydrogenase</fullName>
    </submittedName>
</protein>
<dbReference type="STRING" id="504805.SAMN05421505_11995"/>
<evidence type="ECO:0000313" key="8">
    <source>
        <dbReference type="Proteomes" id="UP000198923"/>
    </source>
</evidence>
<proteinExistence type="inferred from homology"/>
<evidence type="ECO:0000259" key="6">
    <source>
        <dbReference type="PROSITE" id="PS51387"/>
    </source>
</evidence>
<evidence type="ECO:0000256" key="3">
    <source>
        <dbReference type="ARBA" id="ARBA00022630"/>
    </source>
</evidence>
<dbReference type="AlphaFoldDB" id="A0A1G8E3Z6"/>
<keyword evidence="8" id="KW-1185">Reference proteome</keyword>
<comment type="similarity">
    <text evidence="2">Belongs to the oxygen-dependent FAD-linked oxidoreductase family.</text>
</comment>